<dbReference type="InterPro" id="IPR050131">
    <property type="entry name" value="Peptidase_S8_subtilisin-like"/>
</dbReference>
<evidence type="ECO:0000256" key="5">
    <source>
        <dbReference type="PIRSR" id="PIRSR615500-1"/>
    </source>
</evidence>
<keyword evidence="2 6" id="KW-0645">Protease</keyword>
<dbReference type="SUPFAM" id="SSF52743">
    <property type="entry name" value="Subtilisin-like"/>
    <property type="match status" value="1"/>
</dbReference>
<dbReference type="InterPro" id="IPR015500">
    <property type="entry name" value="Peptidase_S8_subtilisin-rel"/>
</dbReference>
<dbReference type="Pfam" id="PF05922">
    <property type="entry name" value="Inhibitor_I9"/>
    <property type="match status" value="1"/>
</dbReference>
<dbReference type="SUPFAM" id="SSF89372">
    <property type="entry name" value="Fucose-specific lectin"/>
    <property type="match status" value="1"/>
</dbReference>
<dbReference type="PROSITE" id="PS00137">
    <property type="entry name" value="SUBTILASE_HIS"/>
    <property type="match status" value="1"/>
</dbReference>
<dbReference type="EMBL" id="BONI01000050">
    <property type="protein sequence ID" value="GIG08646.1"/>
    <property type="molecule type" value="Genomic_DNA"/>
</dbReference>
<dbReference type="PANTHER" id="PTHR43806:SF11">
    <property type="entry name" value="CEREVISIN-RELATED"/>
    <property type="match status" value="1"/>
</dbReference>
<dbReference type="Gene3D" id="2.120.10.70">
    <property type="entry name" value="Fucose-specific lectin"/>
    <property type="match status" value="1"/>
</dbReference>
<evidence type="ECO:0000256" key="6">
    <source>
        <dbReference type="PROSITE-ProRule" id="PRU01240"/>
    </source>
</evidence>
<feature type="active site" description="Charge relay system" evidence="5 6">
    <location>
        <position position="347"/>
    </location>
</feature>
<evidence type="ECO:0000256" key="1">
    <source>
        <dbReference type="ARBA" id="ARBA00011073"/>
    </source>
</evidence>
<dbReference type="InterPro" id="IPR000209">
    <property type="entry name" value="Peptidase_S8/S53_dom"/>
</dbReference>
<accession>A0A8J3L4Y5</accession>
<dbReference type="PROSITE" id="PS51892">
    <property type="entry name" value="SUBTILASE"/>
    <property type="match status" value="1"/>
</dbReference>
<keyword evidence="3 6" id="KW-0378">Hydrolase</keyword>
<dbReference type="InterPro" id="IPR036852">
    <property type="entry name" value="Peptidase_S8/S53_dom_sf"/>
</dbReference>
<dbReference type="InterPro" id="IPR022398">
    <property type="entry name" value="Peptidase_S8_His-AS"/>
</dbReference>
<feature type="active site" description="Charge relay system" evidence="5 6">
    <location>
        <position position="161"/>
    </location>
</feature>
<dbReference type="SUPFAM" id="SSF54897">
    <property type="entry name" value="Protease propeptides/inhibitors"/>
    <property type="match status" value="1"/>
</dbReference>
<dbReference type="InterPro" id="IPR023827">
    <property type="entry name" value="Peptidase_S8_Asp-AS"/>
</dbReference>
<dbReference type="Gene3D" id="3.40.50.200">
    <property type="entry name" value="Peptidase S8/S53 domain"/>
    <property type="match status" value="1"/>
</dbReference>
<evidence type="ECO:0000256" key="3">
    <source>
        <dbReference type="ARBA" id="ARBA00022801"/>
    </source>
</evidence>
<evidence type="ECO:0000313" key="12">
    <source>
        <dbReference type="Proteomes" id="UP000630887"/>
    </source>
</evidence>
<keyword evidence="4 6" id="KW-0720">Serine protease</keyword>
<dbReference type="FunFam" id="3.40.50.200:FF:000014">
    <property type="entry name" value="Proteinase K"/>
    <property type="match status" value="1"/>
</dbReference>
<evidence type="ECO:0000259" key="10">
    <source>
        <dbReference type="Pfam" id="PF05922"/>
    </source>
</evidence>
<feature type="signal peptide" evidence="8">
    <location>
        <begin position="1"/>
        <end position="31"/>
    </location>
</feature>
<dbReference type="GO" id="GO:0005615">
    <property type="term" value="C:extracellular space"/>
    <property type="evidence" value="ECO:0007669"/>
    <property type="project" value="TreeGrafter"/>
</dbReference>
<dbReference type="GO" id="GO:0004252">
    <property type="term" value="F:serine-type endopeptidase activity"/>
    <property type="evidence" value="ECO:0007669"/>
    <property type="project" value="UniProtKB-UniRule"/>
</dbReference>
<name>A0A8J3L4Y5_9ACTN</name>
<dbReference type="PROSITE" id="PS00136">
    <property type="entry name" value="SUBTILASE_ASP"/>
    <property type="match status" value="1"/>
</dbReference>
<evidence type="ECO:0000256" key="4">
    <source>
        <dbReference type="ARBA" id="ARBA00022825"/>
    </source>
</evidence>
<feature type="active site" description="Charge relay system" evidence="5 6">
    <location>
        <position position="194"/>
    </location>
</feature>
<evidence type="ECO:0000259" key="9">
    <source>
        <dbReference type="Pfam" id="PF00082"/>
    </source>
</evidence>
<dbReference type="InterPro" id="IPR034193">
    <property type="entry name" value="PCSK9_ProteinaseK-like"/>
</dbReference>
<dbReference type="PANTHER" id="PTHR43806">
    <property type="entry name" value="PEPTIDASE S8"/>
    <property type="match status" value="1"/>
</dbReference>
<feature type="chain" id="PRO_5035179844" description="Subtilisin family serine protease" evidence="8">
    <location>
        <begin position="32"/>
        <end position="744"/>
    </location>
</feature>
<feature type="domain" description="Peptidase S8/S53" evidence="9">
    <location>
        <begin position="155"/>
        <end position="379"/>
    </location>
</feature>
<gene>
    <name evidence="11" type="ORF">Cco03nite_53460</name>
</gene>
<dbReference type="CDD" id="cd04077">
    <property type="entry name" value="Peptidases_S8_PCSK9_ProteinaseK_like"/>
    <property type="match status" value="1"/>
</dbReference>
<dbReference type="InterPro" id="IPR023828">
    <property type="entry name" value="Peptidase_S8_Ser-AS"/>
</dbReference>
<keyword evidence="8" id="KW-0732">Signal</keyword>
<dbReference type="PROSITE" id="PS00138">
    <property type="entry name" value="SUBTILASE_SER"/>
    <property type="match status" value="1"/>
</dbReference>
<comment type="similarity">
    <text evidence="1 6 7">Belongs to the peptidase S8 family.</text>
</comment>
<evidence type="ECO:0000256" key="7">
    <source>
        <dbReference type="RuleBase" id="RU003355"/>
    </source>
</evidence>
<evidence type="ECO:0008006" key="13">
    <source>
        <dbReference type="Google" id="ProtNLM"/>
    </source>
</evidence>
<protein>
    <recommendedName>
        <fullName evidence="13">Subtilisin family serine protease</fullName>
    </recommendedName>
</protein>
<proteinExistence type="inferred from homology"/>
<keyword evidence="12" id="KW-1185">Reference proteome</keyword>
<sequence>MHMPYLKQMAALAALAVAALVPALFAGAAIAAPPGGEIRDVGGPTAVADSYLVVLKDAAVPRSQVPERAQALAASHHGAVGHVYTNALRGFSIRVDESQARRLAARDEVAYVAQNHTVSTADIQPKPPSWGLDRIDQRALPMDDLYSFPFTASNVTAYVIDTGIRITHTDFGGRARNGFDFVNNDPIANDCNGHGTHVAGTLGGAEHGVAKAVQLVAVRVLDCKGYGTLAQVVAGVDWVTANAVRPAVANMSLGFIGESTVLEAAVRNSIASGVTYVVAAGNYIVDACEFSPAREAQAITVGATGDTDAREFFSNFGRCLDIFAPGGDITSAWATSDNATAVDSGTSMAAPHVAGAAALILQANPGLTPQQVRDTIVSRGTSGVVTDAGLGSPDLLLHSPPAATVTTFLADPSGEVFTASGNPWTGWGSWSTVSQGSTLPGAPVTALVTGSDQVRLFLANPDGEVFTVSGSPAGGWGPWSSLQGSTLPGAPITAVTTGPDEVVTVFLADREGTVYAGTGSPSLGWGWSAVGADFRTRPGAPITAVPTVPDEVTLFATDAKGQVFTTSGSPNTGWARWTSVSEGSTLPGAKVTAVLTAPDEVTLFLADPKGEVFTASGSPAGGWGPWLTVSQGSTLPGAPVTAVLTAPDEVTLFLADPKGEVFTASGSPAGGWGPWLTVSQGSTLPGAPVTAALTGPEEVTLFLADPSGEVFTASGNPWTGWGPWLTVSQGSTLPGAPVAAVVTE</sequence>
<comment type="caution">
    <text evidence="11">The sequence shown here is derived from an EMBL/GenBank/DDBJ whole genome shotgun (WGS) entry which is preliminary data.</text>
</comment>
<dbReference type="Gene3D" id="3.30.70.80">
    <property type="entry name" value="Peptidase S8 propeptide/proteinase inhibitor I9"/>
    <property type="match status" value="1"/>
</dbReference>
<dbReference type="Pfam" id="PF00082">
    <property type="entry name" value="Peptidase_S8"/>
    <property type="match status" value="1"/>
</dbReference>
<evidence type="ECO:0000256" key="8">
    <source>
        <dbReference type="SAM" id="SignalP"/>
    </source>
</evidence>
<dbReference type="InterPro" id="IPR010259">
    <property type="entry name" value="S8pro/Inhibitor_I9"/>
</dbReference>
<dbReference type="GO" id="GO:0006508">
    <property type="term" value="P:proteolysis"/>
    <property type="evidence" value="ECO:0007669"/>
    <property type="project" value="UniProtKB-KW"/>
</dbReference>
<evidence type="ECO:0000256" key="2">
    <source>
        <dbReference type="ARBA" id="ARBA00022670"/>
    </source>
</evidence>
<reference evidence="11 12" key="1">
    <citation type="submission" date="2021-01" db="EMBL/GenBank/DDBJ databases">
        <title>Whole genome shotgun sequence of Catellatospora coxensis NBRC 107359.</title>
        <authorList>
            <person name="Komaki H."/>
            <person name="Tamura T."/>
        </authorList>
    </citation>
    <scope>NUCLEOTIDE SEQUENCE [LARGE SCALE GENOMIC DNA]</scope>
    <source>
        <strain evidence="11 12">NBRC 107359</strain>
    </source>
</reference>
<dbReference type="PRINTS" id="PR00723">
    <property type="entry name" value="SUBTILISIN"/>
</dbReference>
<dbReference type="Proteomes" id="UP000630887">
    <property type="component" value="Unassembled WGS sequence"/>
</dbReference>
<organism evidence="11 12">
    <name type="scientific">Catellatospora coxensis</name>
    <dbReference type="NCBI Taxonomy" id="310354"/>
    <lineage>
        <taxon>Bacteria</taxon>
        <taxon>Bacillati</taxon>
        <taxon>Actinomycetota</taxon>
        <taxon>Actinomycetes</taxon>
        <taxon>Micromonosporales</taxon>
        <taxon>Micromonosporaceae</taxon>
        <taxon>Catellatospora</taxon>
    </lineage>
</organism>
<dbReference type="InterPro" id="IPR037045">
    <property type="entry name" value="S8pro/Inhibitor_I9_sf"/>
</dbReference>
<evidence type="ECO:0000313" key="11">
    <source>
        <dbReference type="EMBL" id="GIG08646.1"/>
    </source>
</evidence>
<dbReference type="AlphaFoldDB" id="A0A8J3L4Y5"/>
<feature type="domain" description="Inhibitor I9" evidence="10">
    <location>
        <begin position="50"/>
        <end position="120"/>
    </location>
</feature>